<name>K7EXX0_PELSI</name>
<reference evidence="3" key="2">
    <citation type="journal article" date="2013" name="Nat. Genet.">
        <title>The draft genomes of soft-shell turtle and green sea turtle yield insights into the development and evolution of the turtle-specific body plan.</title>
        <authorList>
            <person name="Wang Z."/>
            <person name="Pascual-Anaya J."/>
            <person name="Zadissa A."/>
            <person name="Li W."/>
            <person name="Niimura Y."/>
            <person name="Huang Z."/>
            <person name="Li C."/>
            <person name="White S."/>
            <person name="Xiong Z."/>
            <person name="Fang D."/>
            <person name="Wang B."/>
            <person name="Ming Y."/>
            <person name="Chen Y."/>
            <person name="Zheng Y."/>
            <person name="Kuraku S."/>
            <person name="Pignatelli M."/>
            <person name="Herrero J."/>
            <person name="Beal K."/>
            <person name="Nozawa M."/>
            <person name="Li Q."/>
            <person name="Wang J."/>
            <person name="Zhang H."/>
            <person name="Yu L."/>
            <person name="Shigenobu S."/>
            <person name="Wang J."/>
            <person name="Liu J."/>
            <person name="Flicek P."/>
            <person name="Searle S."/>
            <person name="Wang J."/>
            <person name="Kuratani S."/>
            <person name="Yin Y."/>
            <person name="Aken B."/>
            <person name="Zhang G."/>
            <person name="Irie N."/>
        </authorList>
    </citation>
    <scope>NUCLEOTIDE SEQUENCE [LARGE SCALE GENOMIC DNA]</scope>
    <source>
        <strain evidence="3">Daiwa-1</strain>
    </source>
</reference>
<evidence type="ECO:0000313" key="3">
    <source>
        <dbReference type="Proteomes" id="UP000007267"/>
    </source>
</evidence>
<reference evidence="2" key="4">
    <citation type="submission" date="2025-09" db="UniProtKB">
        <authorList>
            <consortium name="Ensembl"/>
        </authorList>
    </citation>
    <scope>IDENTIFICATION</scope>
</reference>
<dbReference type="InterPro" id="IPR036691">
    <property type="entry name" value="Endo/exonu/phosph_ase_sf"/>
</dbReference>
<dbReference type="InterPro" id="IPR005135">
    <property type="entry name" value="Endo/exonuclease/phosphatase"/>
</dbReference>
<sequence length="1054" mass="119481">MLTGLSEDVWDIDDLRKTAVINNELLRLNVDIAALQETRLADSGILKEKDYTFYWQGKAPDEPRQHGVAFAVKNSLLSMVEPGSNGSERLLPLRLNTTTGPITLVSVYAPTLNATLETKDRFYENLTSVINSIPDKEQLILLGDFNARVGADNDSWPSCLGKFGVGKMNENGQRLLELCAFYNLCITNSYFQTKPQHKVSWRHPRSKHWHQLDLILVRRSAINCVLHVRSYHSADCDTDHSLVCCKIRLNPKRFYRSRKQGNPRIDVSKMSQPDLTQKFAEALEKELDATQTGDSAMGKWETLRNIMHCTALATFGKRTTKTHDWFEAKSSVMIPVIEAKRAALAEYKRSPSQRNLQILRATRSKAQQVARHCANEYWQQLSNDIQKAAISGNTRGMYDGIKKALGPTKSKTAPLKSSTGEIISDKQQQLGRWVEHYSDLYSRRNTVTSAALDAIECLPIMEELDAEPTVEELSKAVDKLASRKAPGSDGIPPDLLKQCKCSLLHPLHKVLCQCWKEGAVPQDMRDAKIVTLYKNKGERSDCNNYRGISLLSIVGKVFAKVILTRLQKLAERVYPESQCGFRAERSTVDMIFSLRQLQEKCREQQMPLYVSFIDLTKAFDLVSRDGLFKILHKIGCPPKLQSLIESFHTDMKGTVQFNGSCSEPFSISSGVKQGCVLAPTLFGIFFALLLKHAFGSATEGIYLRTRSDGKLFNLSRLKAKTKIRETLIRDMIFADDAAVVTHTQEELQSLMSRFSMACKDFGLTISLKKTNVLSQDTVTPPAITVDDYQLDVVHQFTYLGSTITDNLSLDAELDKRIGKAASTLARLTTRVWTNPRLTTATKMAVYNACVISTLLYGSETWTTYARQERRLNAFHLRGLRRILGITWQDKVSNFEVLTRAGLPSMYTMLRQRRLRWLGHVRRMEDGRIPKDILYGELASGKRTTGRPNLRFKDVVKRDMKAIDINTQSWEDLAADRPKWRGTLTTQLKSGETNMMRASEEKRARRKLRNNNSQGTTYSCDFCGKECLSRIGLFSHQRRCPRRCPRQFDTNQDEN</sequence>
<dbReference type="HOGENOM" id="CLU_000680_32_4_1"/>
<accession>K7EXX0</accession>
<feature type="domain" description="Reverse transcriptase" evidence="1">
    <location>
        <begin position="513"/>
        <end position="803"/>
    </location>
</feature>
<dbReference type="PANTHER" id="PTHR47027:SF20">
    <property type="entry name" value="REVERSE TRANSCRIPTASE-LIKE PROTEIN WITH RNA-DIRECTED DNA POLYMERASE DOMAIN"/>
    <property type="match status" value="1"/>
</dbReference>
<dbReference type="GO" id="GO:0003824">
    <property type="term" value="F:catalytic activity"/>
    <property type="evidence" value="ECO:0007669"/>
    <property type="project" value="InterPro"/>
</dbReference>
<dbReference type="CDD" id="cd01650">
    <property type="entry name" value="RT_nLTR_like"/>
    <property type="match status" value="1"/>
</dbReference>
<dbReference type="Ensembl" id="ENSPSIT00000000630.1">
    <property type="protein sequence ID" value="ENSPSIP00000000630.1"/>
    <property type="gene ID" value="ENSPSIG00000000630.1"/>
</dbReference>
<dbReference type="EMBL" id="AGCU01074235">
    <property type="status" value="NOT_ANNOTATED_CDS"/>
    <property type="molecule type" value="Genomic_DNA"/>
</dbReference>
<evidence type="ECO:0000259" key="1">
    <source>
        <dbReference type="PROSITE" id="PS50878"/>
    </source>
</evidence>
<reference evidence="3" key="1">
    <citation type="submission" date="2011-10" db="EMBL/GenBank/DDBJ databases">
        <authorList>
            <consortium name="Soft-shell Turtle Genome Consortium"/>
        </authorList>
    </citation>
    <scope>NUCLEOTIDE SEQUENCE [LARGE SCALE GENOMIC DNA]</scope>
    <source>
        <strain evidence="3">Daiwa-1</strain>
    </source>
</reference>
<dbReference type="PANTHER" id="PTHR47027">
    <property type="entry name" value="REVERSE TRANSCRIPTASE DOMAIN-CONTAINING PROTEIN"/>
    <property type="match status" value="1"/>
</dbReference>
<organism evidence="2 3">
    <name type="scientific">Pelodiscus sinensis</name>
    <name type="common">Chinese softshell turtle</name>
    <name type="synonym">Trionyx sinensis</name>
    <dbReference type="NCBI Taxonomy" id="13735"/>
    <lineage>
        <taxon>Eukaryota</taxon>
        <taxon>Metazoa</taxon>
        <taxon>Chordata</taxon>
        <taxon>Craniata</taxon>
        <taxon>Vertebrata</taxon>
        <taxon>Euteleostomi</taxon>
        <taxon>Archelosauria</taxon>
        <taxon>Testudinata</taxon>
        <taxon>Testudines</taxon>
        <taxon>Cryptodira</taxon>
        <taxon>Trionychia</taxon>
        <taxon>Trionychidae</taxon>
        <taxon>Pelodiscus</taxon>
    </lineage>
</organism>
<dbReference type="Pfam" id="PF03372">
    <property type="entry name" value="Exo_endo_phos"/>
    <property type="match status" value="1"/>
</dbReference>
<dbReference type="SUPFAM" id="SSF56219">
    <property type="entry name" value="DNase I-like"/>
    <property type="match status" value="1"/>
</dbReference>
<keyword evidence="3" id="KW-1185">Reference proteome</keyword>
<dbReference type="Proteomes" id="UP000007267">
    <property type="component" value="Unassembled WGS sequence"/>
</dbReference>
<reference evidence="2" key="3">
    <citation type="submission" date="2025-08" db="UniProtKB">
        <authorList>
            <consortium name="Ensembl"/>
        </authorList>
    </citation>
    <scope>IDENTIFICATION</scope>
</reference>
<evidence type="ECO:0000313" key="2">
    <source>
        <dbReference type="Ensembl" id="ENSPSIP00000000630.1"/>
    </source>
</evidence>
<dbReference type="PROSITE" id="PS50878">
    <property type="entry name" value="RT_POL"/>
    <property type="match status" value="1"/>
</dbReference>
<proteinExistence type="predicted"/>
<dbReference type="Gene3D" id="3.60.10.10">
    <property type="entry name" value="Endonuclease/exonuclease/phosphatase"/>
    <property type="match status" value="1"/>
</dbReference>
<dbReference type="AlphaFoldDB" id="K7EXX0"/>
<dbReference type="OMA" id="NINANSW"/>
<dbReference type="CDD" id="cd09076">
    <property type="entry name" value="L1-EN"/>
    <property type="match status" value="1"/>
</dbReference>
<dbReference type="Pfam" id="PF00078">
    <property type="entry name" value="RVT_1"/>
    <property type="match status" value="1"/>
</dbReference>
<dbReference type="InterPro" id="IPR000477">
    <property type="entry name" value="RT_dom"/>
</dbReference>
<dbReference type="eggNOG" id="KOG1075">
    <property type="taxonomic scope" value="Eukaryota"/>
</dbReference>
<protein>
    <recommendedName>
        <fullName evidence="1">Reverse transcriptase domain-containing protein</fullName>
    </recommendedName>
</protein>
<dbReference type="GeneTree" id="ENSGT00940000154988"/>